<protein>
    <submittedName>
        <fullName evidence="1">Uncharacterized protein</fullName>
    </submittedName>
</protein>
<organism evidence="1">
    <name type="scientific">Toxocara canis</name>
    <name type="common">Canine roundworm</name>
    <dbReference type="NCBI Taxonomy" id="6265"/>
    <lineage>
        <taxon>Eukaryota</taxon>
        <taxon>Metazoa</taxon>
        <taxon>Ecdysozoa</taxon>
        <taxon>Nematoda</taxon>
        <taxon>Chromadorea</taxon>
        <taxon>Rhabditida</taxon>
        <taxon>Spirurina</taxon>
        <taxon>Ascaridomorpha</taxon>
        <taxon>Ascaridoidea</taxon>
        <taxon>Toxocaridae</taxon>
        <taxon>Toxocara</taxon>
    </lineage>
</organism>
<accession>A0A3P7FC21</accession>
<sequence>MDAAGTGVKRRIYGEASEICSYLAPKTVRIEETEGVFKCPMDDCVFQSTDFDQFNVHLLVEHSDVFRDYSSLKASESTNGGLLNNELPTSIDSPISELIVANDRSSNGNVNSSQIDGMNVSVVEGLKTDCLLDDGTSCETKSVVLMEVHDSGGGFVKIEDHEQDSEEFLPIQCSNPSTLSVVVVPNIAQAGQMQTGSDTPITSLPNLQYVERELKAEGLLSNAGGVTAEMLMEDSCCTDSATFDEPTAVQLMAPNLSFGGAMANMQFVAGSPYVSDTSTLSENNVIFDDEDGEPGHDDDMLDYTSVGYHPLMHDQHEAALWMFRHRLISNSMLCKLCLHKMVWSEQNTADCFAWKCYNIACEQYKRKRKQFIRSKSIFEDIGLPLGWCLETMRLWSAGLNVRQAVRQRVITMPFLLKTYRRYRDVCADYISKNPQLVGGRDSKCHAHVIEIPVKLCKKRKDEPLRPYVLIVVDMRGATDTRMFSAALLDDLRPESFMRAFQQAVVPKTKICCDRSIPLNELQGLDGTTRSYLQFCEPKSMGFKQDEALRGFLWKFRRDLLASYRFCGFAGRANALAECLWRYRFGANAFENLYPLCERLELSLSLRFPSVMHAPYPLFSKPLNPRACSTKTDPSNAS</sequence>
<dbReference type="AlphaFoldDB" id="A0A3P7FC21"/>
<evidence type="ECO:0000313" key="1">
    <source>
        <dbReference type="EMBL" id="VDM26289.1"/>
    </source>
</evidence>
<gene>
    <name evidence="1" type="ORF">TCNE_LOCUS1507</name>
</gene>
<proteinExistence type="predicted"/>
<dbReference type="EMBL" id="UYWY01001159">
    <property type="protein sequence ID" value="VDM26289.1"/>
    <property type="molecule type" value="Genomic_DNA"/>
</dbReference>
<name>A0A3P7FC21_TOXCA</name>
<reference evidence="1" key="1">
    <citation type="submission" date="2018-11" db="EMBL/GenBank/DDBJ databases">
        <authorList>
            <consortium name="Pathogen Informatics"/>
        </authorList>
    </citation>
    <scope>NUCLEOTIDE SEQUENCE [LARGE SCALE GENOMIC DNA]</scope>
</reference>